<dbReference type="EMBL" id="SJPW01000005">
    <property type="protein sequence ID" value="TWU50698.1"/>
    <property type="molecule type" value="Genomic_DNA"/>
</dbReference>
<dbReference type="Proteomes" id="UP000318288">
    <property type="component" value="Unassembled WGS sequence"/>
</dbReference>
<sequence>MTLVVPENPTFNEQQHFWWWHDPASDLEVNIAGNSDGPFTEHVELAGSALDNLEQLKSSSADYISKSLGITLPPPTDWELRWLSSGVGQTGDALECELTMTADDEYVLWSVRFIHVLDSGHFTPRGISRRQW</sequence>
<evidence type="ECO:0000313" key="2">
    <source>
        <dbReference type="Proteomes" id="UP000318288"/>
    </source>
</evidence>
<reference evidence="1 2" key="1">
    <citation type="submission" date="2019-02" db="EMBL/GenBank/DDBJ databases">
        <title>Deep-cultivation of Planctomycetes and their phenomic and genomic characterization uncovers novel biology.</title>
        <authorList>
            <person name="Wiegand S."/>
            <person name="Jogler M."/>
            <person name="Boedeker C."/>
            <person name="Pinto D."/>
            <person name="Vollmers J."/>
            <person name="Rivas-Marin E."/>
            <person name="Kohn T."/>
            <person name="Peeters S.H."/>
            <person name="Heuer A."/>
            <person name="Rast P."/>
            <person name="Oberbeckmann S."/>
            <person name="Bunk B."/>
            <person name="Jeske O."/>
            <person name="Meyerdierks A."/>
            <person name="Storesund J.E."/>
            <person name="Kallscheuer N."/>
            <person name="Luecker S."/>
            <person name="Lage O.M."/>
            <person name="Pohl T."/>
            <person name="Merkel B.J."/>
            <person name="Hornburger P."/>
            <person name="Mueller R.-W."/>
            <person name="Bruemmer F."/>
            <person name="Labrenz M."/>
            <person name="Spormann A.M."/>
            <person name="Op Den Camp H."/>
            <person name="Overmann J."/>
            <person name="Amann R."/>
            <person name="Jetten M.S.M."/>
            <person name="Mascher T."/>
            <person name="Medema M.H."/>
            <person name="Devos D.P."/>
            <person name="Kaster A.-K."/>
            <person name="Ovreas L."/>
            <person name="Rohde M."/>
            <person name="Galperin M.Y."/>
            <person name="Jogler C."/>
        </authorList>
    </citation>
    <scope>NUCLEOTIDE SEQUENCE [LARGE SCALE GENOMIC DNA]</scope>
    <source>
        <strain evidence="1 2">Poly51</strain>
    </source>
</reference>
<proteinExistence type="predicted"/>
<dbReference type="RefSeq" id="WP_146459394.1">
    <property type="nucleotide sequence ID" value="NZ_SJPW01000005.1"/>
</dbReference>
<comment type="caution">
    <text evidence="1">The sequence shown here is derived from an EMBL/GenBank/DDBJ whole genome shotgun (WGS) entry which is preliminary data.</text>
</comment>
<protein>
    <submittedName>
        <fullName evidence="1">Uncharacterized protein</fullName>
    </submittedName>
</protein>
<gene>
    <name evidence="1" type="ORF">Poly51_39910</name>
</gene>
<organism evidence="1 2">
    <name type="scientific">Rubripirellula tenax</name>
    <dbReference type="NCBI Taxonomy" id="2528015"/>
    <lineage>
        <taxon>Bacteria</taxon>
        <taxon>Pseudomonadati</taxon>
        <taxon>Planctomycetota</taxon>
        <taxon>Planctomycetia</taxon>
        <taxon>Pirellulales</taxon>
        <taxon>Pirellulaceae</taxon>
        <taxon>Rubripirellula</taxon>
    </lineage>
</organism>
<dbReference type="AlphaFoldDB" id="A0A5C6EPA6"/>
<name>A0A5C6EPA6_9BACT</name>
<accession>A0A5C6EPA6</accession>
<evidence type="ECO:0000313" key="1">
    <source>
        <dbReference type="EMBL" id="TWU50698.1"/>
    </source>
</evidence>
<keyword evidence="2" id="KW-1185">Reference proteome</keyword>